<protein>
    <submittedName>
        <fullName evidence="11">RND family efflux transporter, MFP subunit</fullName>
    </submittedName>
</protein>
<feature type="domain" description="Multidrug resistance protein MdtA-like barrel-sandwich hybrid" evidence="8">
    <location>
        <begin position="86"/>
        <end position="221"/>
    </location>
</feature>
<evidence type="ECO:0000256" key="3">
    <source>
        <dbReference type="ARBA" id="ARBA00022448"/>
    </source>
</evidence>
<reference evidence="12" key="1">
    <citation type="submission" date="2016-10" db="EMBL/GenBank/DDBJ databases">
        <authorList>
            <person name="Varghese N."/>
            <person name="Submissions S."/>
        </authorList>
    </citation>
    <scope>NUCLEOTIDE SEQUENCE [LARGE SCALE GENOMIC DNA]</scope>
    <source>
        <strain evidence="12">ATCC 700689</strain>
    </source>
</reference>
<evidence type="ECO:0000256" key="4">
    <source>
        <dbReference type="ARBA" id="ARBA00023054"/>
    </source>
</evidence>
<organism evidence="11 12">
    <name type="scientific">Pseudomonas abietaniphila</name>
    <dbReference type="NCBI Taxonomy" id="89065"/>
    <lineage>
        <taxon>Bacteria</taxon>
        <taxon>Pseudomonadati</taxon>
        <taxon>Pseudomonadota</taxon>
        <taxon>Gammaproteobacteria</taxon>
        <taxon>Pseudomonadales</taxon>
        <taxon>Pseudomonadaceae</taxon>
        <taxon>Pseudomonas</taxon>
    </lineage>
</organism>
<keyword evidence="6" id="KW-1133">Transmembrane helix</keyword>
<name>A0A1G7V155_9PSED</name>
<comment type="subcellular location">
    <subcellularLocation>
        <location evidence="1">Cell envelope</location>
    </subcellularLocation>
</comment>
<feature type="transmembrane region" description="Helical" evidence="6">
    <location>
        <begin position="21"/>
        <end position="40"/>
    </location>
</feature>
<dbReference type="PANTHER" id="PTHR30469:SF37">
    <property type="entry name" value="RAGD PROTEIN"/>
    <property type="match status" value="1"/>
</dbReference>
<dbReference type="Pfam" id="PF25954">
    <property type="entry name" value="Beta-barrel_RND_2"/>
    <property type="match status" value="1"/>
</dbReference>
<dbReference type="AlphaFoldDB" id="A0A1G7V155"/>
<dbReference type="Pfam" id="PF25917">
    <property type="entry name" value="BSH_RND"/>
    <property type="match status" value="1"/>
</dbReference>
<evidence type="ECO:0000256" key="1">
    <source>
        <dbReference type="ARBA" id="ARBA00004196"/>
    </source>
</evidence>
<dbReference type="Gene3D" id="2.40.50.100">
    <property type="match status" value="1"/>
</dbReference>
<dbReference type="InterPro" id="IPR058625">
    <property type="entry name" value="MdtA-like_BSH"/>
</dbReference>
<gene>
    <name evidence="11" type="ORF">SAMN05216605_102351</name>
</gene>
<keyword evidence="12" id="KW-1185">Reference proteome</keyword>
<evidence type="ECO:0000256" key="6">
    <source>
        <dbReference type="SAM" id="Phobius"/>
    </source>
</evidence>
<dbReference type="Pfam" id="PF25967">
    <property type="entry name" value="RND-MFP_C"/>
    <property type="match status" value="1"/>
</dbReference>
<dbReference type="NCBIfam" id="TIGR01730">
    <property type="entry name" value="RND_mfp"/>
    <property type="match status" value="1"/>
</dbReference>
<dbReference type="FunFam" id="2.40.30.170:FF:000010">
    <property type="entry name" value="Efflux RND transporter periplasmic adaptor subunit"/>
    <property type="match status" value="1"/>
</dbReference>
<dbReference type="SUPFAM" id="SSF111369">
    <property type="entry name" value="HlyD-like secretion proteins"/>
    <property type="match status" value="1"/>
</dbReference>
<dbReference type="InterPro" id="IPR058627">
    <property type="entry name" value="MdtA-like_C"/>
</dbReference>
<dbReference type="GO" id="GO:0015562">
    <property type="term" value="F:efflux transmembrane transporter activity"/>
    <property type="evidence" value="ECO:0007669"/>
    <property type="project" value="TreeGrafter"/>
</dbReference>
<dbReference type="PANTHER" id="PTHR30469">
    <property type="entry name" value="MULTIDRUG RESISTANCE PROTEIN MDTA"/>
    <property type="match status" value="1"/>
</dbReference>
<dbReference type="InterPro" id="IPR058792">
    <property type="entry name" value="Beta-barrel_RND_2"/>
</dbReference>
<evidence type="ECO:0000259" key="9">
    <source>
        <dbReference type="Pfam" id="PF25954"/>
    </source>
</evidence>
<dbReference type="Proteomes" id="UP000182894">
    <property type="component" value="Unassembled WGS sequence"/>
</dbReference>
<feature type="domain" description="Multidrug resistance protein MdtA-like C-terminal permuted SH3" evidence="10">
    <location>
        <begin position="315"/>
        <end position="370"/>
    </location>
</feature>
<dbReference type="Gene3D" id="2.40.30.170">
    <property type="match status" value="1"/>
</dbReference>
<evidence type="ECO:0000313" key="11">
    <source>
        <dbReference type="EMBL" id="SDG53523.1"/>
    </source>
</evidence>
<dbReference type="GO" id="GO:1990281">
    <property type="term" value="C:efflux pump complex"/>
    <property type="evidence" value="ECO:0007669"/>
    <property type="project" value="TreeGrafter"/>
</dbReference>
<feature type="domain" description="CusB-like beta-barrel" evidence="9">
    <location>
        <begin position="238"/>
        <end position="308"/>
    </location>
</feature>
<proteinExistence type="inferred from homology"/>
<evidence type="ECO:0000259" key="7">
    <source>
        <dbReference type="Pfam" id="PF25876"/>
    </source>
</evidence>
<dbReference type="EMBL" id="FNCO01000002">
    <property type="protein sequence ID" value="SDG53523.1"/>
    <property type="molecule type" value="Genomic_DNA"/>
</dbReference>
<feature type="domain" description="Multidrug resistance protein MdtA-like alpha-helical hairpin" evidence="7">
    <location>
        <begin position="124"/>
        <end position="185"/>
    </location>
</feature>
<keyword evidence="6" id="KW-0472">Membrane</keyword>
<feature type="region of interest" description="Disordered" evidence="5">
    <location>
        <begin position="366"/>
        <end position="401"/>
    </location>
</feature>
<sequence length="401" mass="42115">MLTDTPVIHPQPRRSAGRARLGLLVALLAVVAIVAVGIGVRANESKDLKTWTDTQALPSVILVSPVAAAQGAALVLPGRLEAWSRAAIFARVGGYLKSWKADIGAKVKAGQLLAEIDTPEVDQQLLQARADLAAAKANASLSQTSAKRWQAMLASDSVSKQEVDERNGDLAAKQAQVMAAQANVERLTATQGFQRLTAPFDGVVTARSTDVGALINVGSSTSGQELFAVSDVSRLRVYVQVPQSYAPQIKVGTDARLSVPEYPGEPFKATVIASADSVNAASGSTLVQLQVDNPAGRLLPGAYTSVRFDLPVQPNVVRLPASALQFDDRGMRVATLDQHDHVLFKTVTIARDFGDTVEIGSGVTAADRVIDTPPDGLSDNDPVQVSKPAAANTVAEAKPHG</sequence>
<dbReference type="InterPro" id="IPR058624">
    <property type="entry name" value="MdtA-like_HH"/>
</dbReference>
<dbReference type="InterPro" id="IPR006143">
    <property type="entry name" value="RND_pump_MFP"/>
</dbReference>
<dbReference type="Gene3D" id="2.40.420.20">
    <property type="match status" value="1"/>
</dbReference>
<evidence type="ECO:0000256" key="5">
    <source>
        <dbReference type="SAM" id="MobiDB-lite"/>
    </source>
</evidence>
<evidence type="ECO:0000259" key="8">
    <source>
        <dbReference type="Pfam" id="PF25917"/>
    </source>
</evidence>
<dbReference type="STRING" id="89065.SAMN05216605_102351"/>
<comment type="similarity">
    <text evidence="2">Belongs to the membrane fusion protein (MFP) (TC 8.A.1) family.</text>
</comment>
<keyword evidence="3" id="KW-0813">Transport</keyword>
<evidence type="ECO:0000259" key="10">
    <source>
        <dbReference type="Pfam" id="PF25967"/>
    </source>
</evidence>
<dbReference type="Gene3D" id="1.10.287.470">
    <property type="entry name" value="Helix hairpin bin"/>
    <property type="match status" value="1"/>
</dbReference>
<keyword evidence="6" id="KW-0812">Transmembrane</keyword>
<keyword evidence="4" id="KW-0175">Coiled coil</keyword>
<dbReference type="OrthoDB" id="9806939at2"/>
<accession>A0A1G7V155</accession>
<evidence type="ECO:0000256" key="2">
    <source>
        <dbReference type="ARBA" id="ARBA00009477"/>
    </source>
</evidence>
<dbReference type="RefSeq" id="WP_074750712.1">
    <property type="nucleotide sequence ID" value="NZ_FNCO01000002.1"/>
</dbReference>
<evidence type="ECO:0000313" key="12">
    <source>
        <dbReference type="Proteomes" id="UP000182894"/>
    </source>
</evidence>
<dbReference type="Pfam" id="PF25876">
    <property type="entry name" value="HH_MFP_RND"/>
    <property type="match status" value="1"/>
</dbReference>